<gene>
    <name evidence="2" type="ORF">KUTeg_013674</name>
</gene>
<dbReference type="InterPro" id="IPR004344">
    <property type="entry name" value="TTL/TTLL_fam"/>
</dbReference>
<dbReference type="Proteomes" id="UP001217089">
    <property type="component" value="Unassembled WGS sequence"/>
</dbReference>
<keyword evidence="3" id="KW-1185">Reference proteome</keyword>
<dbReference type="EMBL" id="JARBDR010000657">
    <property type="protein sequence ID" value="KAJ8308800.1"/>
    <property type="molecule type" value="Genomic_DNA"/>
</dbReference>
<evidence type="ECO:0000313" key="3">
    <source>
        <dbReference type="Proteomes" id="UP001217089"/>
    </source>
</evidence>
<keyword evidence="1" id="KW-0472">Membrane</keyword>
<keyword evidence="1" id="KW-0812">Transmembrane</keyword>
<dbReference type="Pfam" id="PF03133">
    <property type="entry name" value="TTL"/>
    <property type="match status" value="1"/>
</dbReference>
<comment type="caution">
    <text evidence="2">The sequence shown here is derived from an EMBL/GenBank/DDBJ whole genome shotgun (WGS) entry which is preliminary data.</text>
</comment>
<evidence type="ECO:0000256" key="1">
    <source>
        <dbReference type="SAM" id="Phobius"/>
    </source>
</evidence>
<dbReference type="InterPro" id="IPR053317">
    <property type="entry name" value="Tubulin_polyglutamylase"/>
</dbReference>
<sequence length="382" mass="44199">MISLALGTTLLIPEETISLALGITLKIPEETLNGACIFGFFYEINDLFYKLQILLIEDVDRQTDRYKLLQQDGRLHSSGYNPHSSMNSRIKRPGKLGSVVIVILVLGIGLTILNIYELHKMREDHALHIMPNTEVKADKYATKQPVLWVSGKRLESGYLKHVFAVFDRIGYALGDADSVWDVNHFPGSGYITSKVSLAQTQSKYIPKAFKIPTEKDKFLTYTKKYPEKLWVQKNNNHRGIKIKKVNELDLSKDGSFVQQYIDKPFLIDKRKFDIGVYTIQTSIDPLRVYIVDDDALFRFCEVDYYPFDPKNVRKYVVEDNYTPVWEMPSLKKIYLETSYTMKGAFDTYLQLKGKDYKKLWNDIKQAIVSVYLQKEPKTSLNW</sequence>
<keyword evidence="1" id="KW-1133">Transmembrane helix</keyword>
<feature type="transmembrane region" description="Helical" evidence="1">
    <location>
        <begin position="96"/>
        <end position="116"/>
    </location>
</feature>
<name>A0ABQ9EY86_TEGGR</name>
<proteinExistence type="predicted"/>
<dbReference type="PANTHER" id="PTHR47113:SF1">
    <property type="entry name" value="LD09343P"/>
    <property type="match status" value="1"/>
</dbReference>
<evidence type="ECO:0000313" key="2">
    <source>
        <dbReference type="EMBL" id="KAJ8308800.1"/>
    </source>
</evidence>
<reference evidence="2 3" key="1">
    <citation type="submission" date="2022-12" db="EMBL/GenBank/DDBJ databases">
        <title>Chromosome-level genome of Tegillarca granosa.</title>
        <authorList>
            <person name="Kim J."/>
        </authorList>
    </citation>
    <scope>NUCLEOTIDE SEQUENCE [LARGE SCALE GENOMIC DNA]</scope>
    <source>
        <strain evidence="2">Teg-2019</strain>
        <tissue evidence="2">Adductor muscle</tissue>
    </source>
</reference>
<protein>
    <submittedName>
        <fullName evidence="2">Uncharacterized protein</fullName>
    </submittedName>
</protein>
<organism evidence="2 3">
    <name type="scientific">Tegillarca granosa</name>
    <name type="common">Malaysian cockle</name>
    <name type="synonym">Anadara granosa</name>
    <dbReference type="NCBI Taxonomy" id="220873"/>
    <lineage>
        <taxon>Eukaryota</taxon>
        <taxon>Metazoa</taxon>
        <taxon>Spiralia</taxon>
        <taxon>Lophotrochozoa</taxon>
        <taxon>Mollusca</taxon>
        <taxon>Bivalvia</taxon>
        <taxon>Autobranchia</taxon>
        <taxon>Pteriomorphia</taxon>
        <taxon>Arcoida</taxon>
        <taxon>Arcoidea</taxon>
        <taxon>Arcidae</taxon>
        <taxon>Tegillarca</taxon>
    </lineage>
</organism>
<dbReference type="Gene3D" id="3.30.470.20">
    <property type="entry name" value="ATP-grasp fold, B domain"/>
    <property type="match status" value="1"/>
</dbReference>
<dbReference type="PROSITE" id="PS51221">
    <property type="entry name" value="TTL"/>
    <property type="match status" value="1"/>
</dbReference>
<accession>A0ABQ9EY86</accession>
<dbReference type="PANTHER" id="PTHR47113">
    <property type="entry name" value="LD09343P"/>
    <property type="match status" value="1"/>
</dbReference>